<name>A0ABV8W4U2_9FLAO</name>
<dbReference type="Proteomes" id="UP001595719">
    <property type="component" value="Unassembled WGS sequence"/>
</dbReference>
<keyword evidence="3" id="KW-1185">Reference proteome</keyword>
<dbReference type="RefSeq" id="WP_179002558.1">
    <property type="nucleotide sequence ID" value="NZ_JBHSCO010000003.1"/>
</dbReference>
<accession>A0ABV8W4U2</accession>
<dbReference type="PROSITE" id="PS51257">
    <property type="entry name" value="PROKAR_LIPOPROTEIN"/>
    <property type="match status" value="1"/>
</dbReference>
<proteinExistence type="predicted"/>
<comment type="caution">
    <text evidence="2">The sequence shown here is derived from an EMBL/GenBank/DDBJ whole genome shotgun (WGS) entry which is preliminary data.</text>
</comment>
<keyword evidence="1" id="KW-0732">Signal</keyword>
<reference evidence="3" key="1">
    <citation type="journal article" date="2019" name="Int. J. Syst. Evol. Microbiol.">
        <title>The Global Catalogue of Microorganisms (GCM) 10K type strain sequencing project: providing services to taxonomists for standard genome sequencing and annotation.</title>
        <authorList>
            <consortium name="The Broad Institute Genomics Platform"/>
            <consortium name="The Broad Institute Genome Sequencing Center for Infectious Disease"/>
            <person name="Wu L."/>
            <person name="Ma J."/>
        </authorList>
    </citation>
    <scope>NUCLEOTIDE SEQUENCE [LARGE SCALE GENOMIC DNA]</scope>
    <source>
        <strain evidence="3">CGMCC 1.15345</strain>
    </source>
</reference>
<evidence type="ECO:0000313" key="3">
    <source>
        <dbReference type="Proteomes" id="UP001595719"/>
    </source>
</evidence>
<organism evidence="2 3">
    <name type="scientific">Flavobacterium quisquiliarum</name>
    <dbReference type="NCBI Taxonomy" id="1834436"/>
    <lineage>
        <taxon>Bacteria</taxon>
        <taxon>Pseudomonadati</taxon>
        <taxon>Bacteroidota</taxon>
        <taxon>Flavobacteriia</taxon>
        <taxon>Flavobacteriales</taxon>
        <taxon>Flavobacteriaceae</taxon>
        <taxon>Flavobacterium</taxon>
    </lineage>
</organism>
<sequence>MKKVISTFIILLFIFSCCSDSDHQQNSEHDTPDQYWNTDDNCDDAFYGTCCVVNGSMYVKPNSLYTYIYNGNKKTSEIQWEVVSGSITLIKGQGTHRAVFLIGKDFTTGAVQASNNKGLKCGNRLNITKLEK</sequence>
<protein>
    <recommendedName>
        <fullName evidence="4">Lipoprotein</fullName>
    </recommendedName>
</protein>
<evidence type="ECO:0000256" key="1">
    <source>
        <dbReference type="SAM" id="SignalP"/>
    </source>
</evidence>
<gene>
    <name evidence="2" type="ORF">ACFOY0_12330</name>
</gene>
<evidence type="ECO:0008006" key="4">
    <source>
        <dbReference type="Google" id="ProtNLM"/>
    </source>
</evidence>
<dbReference type="EMBL" id="JBHSCO010000003">
    <property type="protein sequence ID" value="MFC4391784.1"/>
    <property type="molecule type" value="Genomic_DNA"/>
</dbReference>
<evidence type="ECO:0000313" key="2">
    <source>
        <dbReference type="EMBL" id="MFC4391784.1"/>
    </source>
</evidence>
<feature type="signal peptide" evidence="1">
    <location>
        <begin position="1"/>
        <end position="19"/>
    </location>
</feature>
<feature type="chain" id="PRO_5046006177" description="Lipoprotein" evidence="1">
    <location>
        <begin position="20"/>
        <end position="132"/>
    </location>
</feature>